<sequence length="414" mass="44514">MCAAISRWQSTPLEAIIATSETETKRNEQHAPGGGTVVTAWHTAQQTLGAPCGGRPNEHPIPTRDGNPKGNPITGLLEQRPPRDSIGGRQRDRSTDTTPYRAREEDDEGDLPAPPFSASGGFREEVDAGRGTRTDAAGRPASAASLVSAPSPLLGEARGELIPDWICLGRSRAETRRDETRGRCAVPSAGFMTAPTRRCCPRGGPRLFVSFSSALGRQGLLDLAITHAPPLISRLSFLRRFRGANLPLTSTKYHGRVVIPSAVTPISKARNSAFGRHSLHFPTKPLAAAFELGAARAPANGHRRRRFHSSHLAPSISGRILRRRPRAARLGRQPSRRAPGGCAASSSQAEGTARYPERKPSSNRPSKKLSPLALCCSPLSIDRRFSSFISVPFGRTSEARPARTALYCCGVAKK</sequence>
<accession>A0A835B0L4</accession>
<evidence type="ECO:0000256" key="1">
    <source>
        <dbReference type="SAM" id="MobiDB-lite"/>
    </source>
</evidence>
<feature type="region of interest" description="Disordered" evidence="1">
    <location>
        <begin position="322"/>
        <end position="369"/>
    </location>
</feature>
<proteinExistence type="predicted"/>
<dbReference type="AlphaFoldDB" id="A0A835B0L4"/>
<gene>
    <name evidence="2" type="ORF">HU200_045023</name>
</gene>
<evidence type="ECO:0000313" key="3">
    <source>
        <dbReference type="Proteomes" id="UP000636709"/>
    </source>
</evidence>
<dbReference type="Proteomes" id="UP000636709">
    <property type="component" value="Unassembled WGS sequence"/>
</dbReference>
<feature type="region of interest" description="Disordered" evidence="1">
    <location>
        <begin position="47"/>
        <end position="144"/>
    </location>
</feature>
<feature type="compositionally biased region" description="Basic and acidic residues" evidence="1">
    <location>
        <begin position="122"/>
        <end position="133"/>
    </location>
</feature>
<protein>
    <submittedName>
        <fullName evidence="2">Uncharacterized protein</fullName>
    </submittedName>
</protein>
<dbReference type="EMBL" id="JACEFO010002104">
    <property type="protein sequence ID" value="KAF8683082.1"/>
    <property type="molecule type" value="Genomic_DNA"/>
</dbReference>
<comment type="caution">
    <text evidence="2">The sequence shown here is derived from an EMBL/GenBank/DDBJ whole genome shotgun (WGS) entry which is preliminary data.</text>
</comment>
<evidence type="ECO:0000313" key="2">
    <source>
        <dbReference type="EMBL" id="KAF8683082.1"/>
    </source>
</evidence>
<organism evidence="2 3">
    <name type="scientific">Digitaria exilis</name>
    <dbReference type="NCBI Taxonomy" id="1010633"/>
    <lineage>
        <taxon>Eukaryota</taxon>
        <taxon>Viridiplantae</taxon>
        <taxon>Streptophyta</taxon>
        <taxon>Embryophyta</taxon>
        <taxon>Tracheophyta</taxon>
        <taxon>Spermatophyta</taxon>
        <taxon>Magnoliopsida</taxon>
        <taxon>Liliopsida</taxon>
        <taxon>Poales</taxon>
        <taxon>Poaceae</taxon>
        <taxon>PACMAD clade</taxon>
        <taxon>Panicoideae</taxon>
        <taxon>Panicodae</taxon>
        <taxon>Paniceae</taxon>
        <taxon>Anthephorinae</taxon>
        <taxon>Digitaria</taxon>
    </lineage>
</organism>
<keyword evidence="3" id="KW-1185">Reference proteome</keyword>
<name>A0A835B0L4_9POAL</name>
<reference evidence="2" key="1">
    <citation type="submission" date="2020-07" db="EMBL/GenBank/DDBJ databases">
        <title>Genome sequence and genetic diversity analysis of an under-domesticated orphan crop, white fonio (Digitaria exilis).</title>
        <authorList>
            <person name="Bennetzen J.L."/>
            <person name="Chen S."/>
            <person name="Ma X."/>
            <person name="Wang X."/>
            <person name="Yssel A.E.J."/>
            <person name="Chaluvadi S.R."/>
            <person name="Johnson M."/>
            <person name="Gangashetty P."/>
            <person name="Hamidou F."/>
            <person name="Sanogo M.D."/>
            <person name="Zwaenepoel A."/>
            <person name="Wallace J."/>
            <person name="Van De Peer Y."/>
            <person name="Van Deynze A."/>
        </authorList>
    </citation>
    <scope>NUCLEOTIDE SEQUENCE</scope>
    <source>
        <tissue evidence="2">Leaves</tissue>
    </source>
</reference>